<dbReference type="GO" id="GO:0050660">
    <property type="term" value="F:flavin adenine dinucleotide binding"/>
    <property type="evidence" value="ECO:0007669"/>
    <property type="project" value="TreeGrafter"/>
</dbReference>
<feature type="domain" description="Thiamine pyrophosphate enzyme N-terminal TPP-binding" evidence="7">
    <location>
        <begin position="8"/>
        <end position="109"/>
    </location>
</feature>
<dbReference type="RefSeq" id="WP_018303309.1">
    <property type="nucleotide sequence ID" value="NZ_KB902294.1"/>
</dbReference>
<evidence type="ECO:0000256" key="3">
    <source>
        <dbReference type="ARBA" id="ARBA00023052"/>
    </source>
</evidence>
<dbReference type="PANTHER" id="PTHR18968">
    <property type="entry name" value="THIAMINE PYROPHOSPHATE ENZYMES"/>
    <property type="match status" value="1"/>
</dbReference>
<evidence type="ECO:0000313" key="8">
    <source>
        <dbReference type="EMBL" id="KIQ70144.1"/>
    </source>
</evidence>
<evidence type="ECO:0000256" key="4">
    <source>
        <dbReference type="RuleBase" id="RU362132"/>
    </source>
</evidence>
<dbReference type="GO" id="GO:0009097">
    <property type="term" value="P:isoleucine biosynthetic process"/>
    <property type="evidence" value="ECO:0007669"/>
    <property type="project" value="TreeGrafter"/>
</dbReference>
<dbReference type="Pfam" id="PF02776">
    <property type="entry name" value="TPP_enzyme_N"/>
    <property type="match status" value="1"/>
</dbReference>
<dbReference type="EMBL" id="AONG01000007">
    <property type="protein sequence ID" value="KIQ70144.1"/>
    <property type="molecule type" value="Genomic_DNA"/>
</dbReference>
<dbReference type="InterPro" id="IPR012000">
    <property type="entry name" value="Thiamin_PyroP_enz_cen_dom"/>
</dbReference>
<protein>
    <submittedName>
        <fullName evidence="8">Thiamine pyrophosphate-requiring enzyme</fullName>
    </submittedName>
</protein>
<dbReference type="Proteomes" id="UP000035100">
    <property type="component" value="Unassembled WGS sequence"/>
</dbReference>
<organism evidence="8 9">
    <name type="scientific">Wenxinia marina DSM 24838</name>
    <dbReference type="NCBI Taxonomy" id="1123501"/>
    <lineage>
        <taxon>Bacteria</taxon>
        <taxon>Pseudomonadati</taxon>
        <taxon>Pseudomonadota</taxon>
        <taxon>Alphaproteobacteria</taxon>
        <taxon>Rhodobacterales</taxon>
        <taxon>Roseobacteraceae</taxon>
        <taxon>Wenxinia</taxon>
    </lineage>
</organism>
<evidence type="ECO:0000313" key="9">
    <source>
        <dbReference type="Proteomes" id="UP000035100"/>
    </source>
</evidence>
<evidence type="ECO:0000259" key="5">
    <source>
        <dbReference type="Pfam" id="PF00205"/>
    </source>
</evidence>
<dbReference type="AlphaFoldDB" id="A0A0D0Q6V0"/>
<dbReference type="STRING" id="1123501.Wenmar_01288"/>
<sequence length="557" mass="59348">MQDRPIYQALAEAFRAEGTTAQFVLMGDGNMHWVTAMKNLPGVTTVHARHEHCAVGMAMGHASATGGVGVASVTCGPGITQITTALASAARSRVPVVVLAGDVPLKARFYGQAIDQQPLVTTCGAHYIAGLHPDRMHQYVREAYWTARHERRPVVLAVPYDLQKQPMPNIGPYVPSDDLIPVTPPLPPDPGQLDALAERLAAARCPILIAGRGVMAAGAETDVAEVADLSGAFLSTTLLARGLYDDHPFSLGVAGGFARSIAREIFAEADLVVAIGASLTYHTVDGGRLIPPAAHVVQIDPEPLGLREGLSAADTYLRADARLAARGLADRLRRGPAPAARLRSDALAARIRDEPADSSEYQVEPGTLDPRRVFGELEAVIPGDWDVVSGSGHQSYFHTVMRGQTPGRYHVMRDFGAIGNAISYAIGVAVARGDGRVVLYEGDGSLLMHVQELECLRRQGIRLLVVCSNDGAYGAEIHKLREDGIDDSGAIFGRTDLASIARGFGLSGETVTELGRFAELRAAYEAGSTAAVWNVHVSDQVVNPRMRLNIRAGHGTR</sequence>
<accession>A0A0D0Q6V0</accession>
<feature type="domain" description="Thiamine pyrophosphate enzyme central" evidence="5">
    <location>
        <begin position="193"/>
        <end position="324"/>
    </location>
</feature>
<keyword evidence="3 4" id="KW-0786">Thiamine pyrophosphate</keyword>
<evidence type="ECO:0000259" key="6">
    <source>
        <dbReference type="Pfam" id="PF02775"/>
    </source>
</evidence>
<dbReference type="eggNOG" id="COG0028">
    <property type="taxonomic scope" value="Bacteria"/>
</dbReference>
<dbReference type="GO" id="GO:0005948">
    <property type="term" value="C:acetolactate synthase complex"/>
    <property type="evidence" value="ECO:0007669"/>
    <property type="project" value="TreeGrafter"/>
</dbReference>
<dbReference type="InterPro" id="IPR012001">
    <property type="entry name" value="Thiamin_PyroP_enz_TPP-bd_dom"/>
</dbReference>
<dbReference type="Gene3D" id="3.40.50.970">
    <property type="match status" value="2"/>
</dbReference>
<gene>
    <name evidence="8" type="ORF">Wenmar_01288</name>
</gene>
<comment type="cofactor">
    <cofactor evidence="1">
        <name>thiamine diphosphate</name>
        <dbReference type="ChEBI" id="CHEBI:58937"/>
    </cofactor>
</comment>
<comment type="similarity">
    <text evidence="2 4">Belongs to the TPP enzyme family.</text>
</comment>
<comment type="caution">
    <text evidence="8">The sequence shown here is derived from an EMBL/GenBank/DDBJ whole genome shotgun (WGS) entry which is preliminary data.</text>
</comment>
<dbReference type="CDD" id="cd07035">
    <property type="entry name" value="TPP_PYR_POX_like"/>
    <property type="match status" value="1"/>
</dbReference>
<name>A0A0D0Q6V0_9RHOB</name>
<dbReference type="GO" id="GO:0030976">
    <property type="term" value="F:thiamine pyrophosphate binding"/>
    <property type="evidence" value="ECO:0007669"/>
    <property type="project" value="InterPro"/>
</dbReference>
<dbReference type="InterPro" id="IPR045229">
    <property type="entry name" value="TPP_enz"/>
</dbReference>
<dbReference type="PANTHER" id="PTHR18968:SF166">
    <property type="entry name" value="2-HYDROXYACYL-COA LYASE 2"/>
    <property type="match status" value="1"/>
</dbReference>
<reference evidence="8 9" key="1">
    <citation type="submission" date="2013-01" db="EMBL/GenBank/DDBJ databases">
        <authorList>
            <person name="Fiebig A."/>
            <person name="Goeker M."/>
            <person name="Klenk H.-P.P."/>
        </authorList>
    </citation>
    <scope>NUCLEOTIDE SEQUENCE [LARGE SCALE GENOMIC DNA]</scope>
    <source>
        <strain evidence="8 9">DSM 24838</strain>
    </source>
</reference>
<proteinExistence type="inferred from homology"/>
<dbReference type="GO" id="GO:0009099">
    <property type="term" value="P:L-valine biosynthetic process"/>
    <property type="evidence" value="ECO:0007669"/>
    <property type="project" value="TreeGrafter"/>
</dbReference>
<dbReference type="Pfam" id="PF02775">
    <property type="entry name" value="TPP_enzyme_C"/>
    <property type="match status" value="1"/>
</dbReference>
<dbReference type="InterPro" id="IPR029035">
    <property type="entry name" value="DHS-like_NAD/FAD-binding_dom"/>
</dbReference>
<dbReference type="OrthoDB" id="4494979at2"/>
<dbReference type="Gene3D" id="3.40.50.1220">
    <property type="entry name" value="TPP-binding domain"/>
    <property type="match status" value="1"/>
</dbReference>
<dbReference type="Pfam" id="PF00205">
    <property type="entry name" value="TPP_enzyme_M"/>
    <property type="match status" value="1"/>
</dbReference>
<dbReference type="InterPro" id="IPR029061">
    <property type="entry name" value="THDP-binding"/>
</dbReference>
<evidence type="ECO:0000259" key="7">
    <source>
        <dbReference type="Pfam" id="PF02776"/>
    </source>
</evidence>
<evidence type="ECO:0000256" key="1">
    <source>
        <dbReference type="ARBA" id="ARBA00001964"/>
    </source>
</evidence>
<dbReference type="SUPFAM" id="SSF52518">
    <property type="entry name" value="Thiamin diphosphate-binding fold (THDP-binding)"/>
    <property type="match status" value="2"/>
</dbReference>
<dbReference type="InterPro" id="IPR011766">
    <property type="entry name" value="TPP_enzyme_TPP-bd"/>
</dbReference>
<dbReference type="CDD" id="cd00568">
    <property type="entry name" value="TPP_enzymes"/>
    <property type="match status" value="1"/>
</dbReference>
<feature type="domain" description="Thiamine pyrophosphate enzyme TPP-binding" evidence="6">
    <location>
        <begin position="393"/>
        <end position="525"/>
    </location>
</feature>
<dbReference type="SUPFAM" id="SSF52467">
    <property type="entry name" value="DHS-like NAD/FAD-binding domain"/>
    <property type="match status" value="1"/>
</dbReference>
<dbReference type="GO" id="GO:0003984">
    <property type="term" value="F:acetolactate synthase activity"/>
    <property type="evidence" value="ECO:0007669"/>
    <property type="project" value="TreeGrafter"/>
</dbReference>
<keyword evidence="9" id="KW-1185">Reference proteome</keyword>
<evidence type="ECO:0000256" key="2">
    <source>
        <dbReference type="ARBA" id="ARBA00007812"/>
    </source>
</evidence>
<dbReference type="GO" id="GO:0000287">
    <property type="term" value="F:magnesium ion binding"/>
    <property type="evidence" value="ECO:0007669"/>
    <property type="project" value="InterPro"/>
</dbReference>